<dbReference type="InterPro" id="IPR050428">
    <property type="entry name" value="TCS_sensor_his_kinase"/>
</dbReference>
<dbReference type="InterPro" id="IPR003660">
    <property type="entry name" value="HAMP_dom"/>
</dbReference>
<dbReference type="EC" id="2.7.13.3" evidence="3"/>
<comment type="caution">
    <text evidence="15">The sequence shown here is derived from an EMBL/GenBank/DDBJ whole genome shotgun (WGS) entry which is preliminary data.</text>
</comment>
<evidence type="ECO:0000256" key="1">
    <source>
        <dbReference type="ARBA" id="ARBA00000085"/>
    </source>
</evidence>
<dbReference type="InterPro" id="IPR003661">
    <property type="entry name" value="HisK_dim/P_dom"/>
</dbReference>
<evidence type="ECO:0000259" key="14">
    <source>
        <dbReference type="PROSITE" id="PS50885"/>
    </source>
</evidence>
<evidence type="ECO:0000256" key="10">
    <source>
        <dbReference type="ARBA" id="ARBA00023012"/>
    </source>
</evidence>
<feature type="transmembrane region" description="Helical" evidence="12">
    <location>
        <begin position="6"/>
        <end position="30"/>
    </location>
</feature>
<feature type="domain" description="Histidine kinase" evidence="13">
    <location>
        <begin position="244"/>
        <end position="445"/>
    </location>
</feature>
<dbReference type="GO" id="GO:0005524">
    <property type="term" value="F:ATP binding"/>
    <property type="evidence" value="ECO:0007669"/>
    <property type="project" value="UniProtKB-KW"/>
</dbReference>
<evidence type="ECO:0000256" key="8">
    <source>
        <dbReference type="ARBA" id="ARBA00022777"/>
    </source>
</evidence>
<dbReference type="Pfam" id="PF00512">
    <property type="entry name" value="HisKA"/>
    <property type="match status" value="1"/>
</dbReference>
<dbReference type="InterPro" id="IPR004358">
    <property type="entry name" value="Sig_transdc_His_kin-like_C"/>
</dbReference>
<dbReference type="SUPFAM" id="SSF47384">
    <property type="entry name" value="Homodimeric domain of signal transducing histidine kinase"/>
    <property type="match status" value="1"/>
</dbReference>
<dbReference type="SMART" id="SM00387">
    <property type="entry name" value="HATPase_c"/>
    <property type="match status" value="1"/>
</dbReference>
<keyword evidence="16" id="KW-1185">Reference proteome</keyword>
<feature type="transmembrane region" description="Helical" evidence="12">
    <location>
        <begin position="162"/>
        <end position="184"/>
    </location>
</feature>
<dbReference type="SMART" id="SM00388">
    <property type="entry name" value="HisKA"/>
    <property type="match status" value="1"/>
</dbReference>
<evidence type="ECO:0000256" key="12">
    <source>
        <dbReference type="SAM" id="Phobius"/>
    </source>
</evidence>
<keyword evidence="4" id="KW-1003">Cell membrane</keyword>
<evidence type="ECO:0000256" key="2">
    <source>
        <dbReference type="ARBA" id="ARBA00004651"/>
    </source>
</evidence>
<evidence type="ECO:0000256" key="4">
    <source>
        <dbReference type="ARBA" id="ARBA00022475"/>
    </source>
</evidence>
<sequence length="458" mass="47765">MGVLTLRARLVLALAYVLVLAIGSMLVPLVRSVRDRVNAEVETQALSQAEIVAATYAGGASGDDLVREAARSVRGRVVIVDRRGMVVADSSPGSIGANFSSRAEIASALRGQVTREQRDSSTLGQRILATAVPVVRGGRTDGAVRITQSVDAVSRALRSATLGLVLVGLIVLLLGLAAGALLAASVVRPLVRLSAAARRAGEGDLSVRVPVEGSREQREVGLAFNEMTGRVQRMVDAQRDFVADASHQLRTPLTGLRLRLEEAAATSSGPSLEQIEGGLAEVDRLSGVVTELLILSEAGTARPPDAATDLLAGARRAVERWSSADVVVTGSSSVVRCTVADLDRILDVLIENAIDYGPPGQRITLVGAPGRLDVVDEGPGLAPGEEETIFARFHRGTVGRASRRRGTGLGLPIARELASRWNGNVTLANRASRGTRATIVLPLADGTTPNEPVAAGAA</sequence>
<organism evidence="15 16">
    <name type="scientific">Solirubrobacter ginsenosidimutans</name>
    <dbReference type="NCBI Taxonomy" id="490573"/>
    <lineage>
        <taxon>Bacteria</taxon>
        <taxon>Bacillati</taxon>
        <taxon>Actinomycetota</taxon>
        <taxon>Thermoleophilia</taxon>
        <taxon>Solirubrobacterales</taxon>
        <taxon>Solirubrobacteraceae</taxon>
        <taxon>Solirubrobacter</taxon>
    </lineage>
</organism>
<dbReference type="InterPro" id="IPR036097">
    <property type="entry name" value="HisK_dim/P_sf"/>
</dbReference>
<dbReference type="EMBL" id="JAPDOD010000036">
    <property type="protein sequence ID" value="MDA0164642.1"/>
    <property type="molecule type" value="Genomic_DNA"/>
</dbReference>
<dbReference type="Gene3D" id="1.10.287.130">
    <property type="match status" value="1"/>
</dbReference>
<dbReference type="PROSITE" id="PS50109">
    <property type="entry name" value="HIS_KIN"/>
    <property type="match status" value="1"/>
</dbReference>
<evidence type="ECO:0000256" key="7">
    <source>
        <dbReference type="ARBA" id="ARBA00022692"/>
    </source>
</evidence>
<proteinExistence type="predicted"/>
<dbReference type="RefSeq" id="WP_270043894.1">
    <property type="nucleotide sequence ID" value="NZ_JAPDOD010000036.1"/>
</dbReference>
<dbReference type="InterPro" id="IPR036890">
    <property type="entry name" value="HATPase_C_sf"/>
</dbReference>
<keyword evidence="15" id="KW-0067">ATP-binding</keyword>
<evidence type="ECO:0000313" key="16">
    <source>
        <dbReference type="Proteomes" id="UP001149140"/>
    </source>
</evidence>
<evidence type="ECO:0000256" key="9">
    <source>
        <dbReference type="ARBA" id="ARBA00022989"/>
    </source>
</evidence>
<keyword evidence="7 12" id="KW-0812">Transmembrane</keyword>
<keyword evidence="8" id="KW-0418">Kinase</keyword>
<dbReference type="CDD" id="cd06225">
    <property type="entry name" value="HAMP"/>
    <property type="match status" value="1"/>
</dbReference>
<dbReference type="SUPFAM" id="SSF55874">
    <property type="entry name" value="ATPase domain of HSP90 chaperone/DNA topoisomerase II/histidine kinase"/>
    <property type="match status" value="1"/>
</dbReference>
<evidence type="ECO:0000256" key="5">
    <source>
        <dbReference type="ARBA" id="ARBA00022553"/>
    </source>
</evidence>
<reference evidence="15" key="1">
    <citation type="submission" date="2022-10" db="EMBL/GenBank/DDBJ databases">
        <title>The WGS of Solirubrobacter ginsenosidimutans DSM 21036.</title>
        <authorList>
            <person name="Jiang Z."/>
        </authorList>
    </citation>
    <scope>NUCLEOTIDE SEQUENCE</scope>
    <source>
        <strain evidence="15">DSM 21036</strain>
    </source>
</reference>
<evidence type="ECO:0000259" key="13">
    <source>
        <dbReference type="PROSITE" id="PS50109"/>
    </source>
</evidence>
<dbReference type="PROSITE" id="PS50885">
    <property type="entry name" value="HAMP"/>
    <property type="match status" value="1"/>
</dbReference>
<dbReference type="SMART" id="SM00304">
    <property type="entry name" value="HAMP"/>
    <property type="match status" value="1"/>
</dbReference>
<accession>A0A9X3S4N0</accession>
<dbReference type="Pfam" id="PF00672">
    <property type="entry name" value="HAMP"/>
    <property type="match status" value="1"/>
</dbReference>
<dbReference type="SUPFAM" id="SSF103190">
    <property type="entry name" value="Sensory domain-like"/>
    <property type="match status" value="1"/>
</dbReference>
<evidence type="ECO:0000313" key="15">
    <source>
        <dbReference type="EMBL" id="MDA0164642.1"/>
    </source>
</evidence>
<dbReference type="Gene3D" id="6.10.340.10">
    <property type="match status" value="1"/>
</dbReference>
<dbReference type="PANTHER" id="PTHR45436">
    <property type="entry name" value="SENSOR HISTIDINE KINASE YKOH"/>
    <property type="match status" value="1"/>
</dbReference>
<dbReference type="Gene3D" id="3.30.450.20">
    <property type="entry name" value="PAS domain"/>
    <property type="match status" value="1"/>
</dbReference>
<protein>
    <recommendedName>
        <fullName evidence="3">histidine kinase</fullName>
        <ecNumber evidence="3">2.7.13.3</ecNumber>
    </recommendedName>
</protein>
<keyword evidence="9 12" id="KW-1133">Transmembrane helix</keyword>
<evidence type="ECO:0000256" key="3">
    <source>
        <dbReference type="ARBA" id="ARBA00012438"/>
    </source>
</evidence>
<dbReference type="InterPro" id="IPR003594">
    <property type="entry name" value="HATPase_dom"/>
</dbReference>
<dbReference type="SUPFAM" id="SSF158472">
    <property type="entry name" value="HAMP domain-like"/>
    <property type="match status" value="1"/>
</dbReference>
<keyword evidence="10" id="KW-0902">Two-component regulatory system</keyword>
<dbReference type="PRINTS" id="PR00344">
    <property type="entry name" value="BCTRLSENSOR"/>
</dbReference>
<gene>
    <name evidence="15" type="ORF">OM076_30525</name>
</gene>
<dbReference type="Gene3D" id="3.30.565.10">
    <property type="entry name" value="Histidine kinase-like ATPase, C-terminal domain"/>
    <property type="match status" value="1"/>
</dbReference>
<dbReference type="Pfam" id="PF02518">
    <property type="entry name" value="HATPase_c"/>
    <property type="match status" value="1"/>
</dbReference>
<dbReference type="GO" id="GO:0005886">
    <property type="term" value="C:plasma membrane"/>
    <property type="evidence" value="ECO:0007669"/>
    <property type="project" value="UniProtKB-SubCell"/>
</dbReference>
<dbReference type="InterPro" id="IPR005467">
    <property type="entry name" value="His_kinase_dom"/>
</dbReference>
<dbReference type="Proteomes" id="UP001149140">
    <property type="component" value="Unassembled WGS sequence"/>
</dbReference>
<keyword evidence="5" id="KW-0597">Phosphoprotein</keyword>
<dbReference type="GO" id="GO:0000155">
    <property type="term" value="F:phosphorelay sensor kinase activity"/>
    <property type="evidence" value="ECO:0007669"/>
    <property type="project" value="InterPro"/>
</dbReference>
<comment type="subcellular location">
    <subcellularLocation>
        <location evidence="2">Cell membrane</location>
        <topology evidence="2">Multi-pass membrane protein</topology>
    </subcellularLocation>
</comment>
<keyword evidence="11 12" id="KW-0472">Membrane</keyword>
<name>A0A9X3S4N0_9ACTN</name>
<dbReference type="AlphaFoldDB" id="A0A9X3S4N0"/>
<dbReference type="InterPro" id="IPR029151">
    <property type="entry name" value="Sensor-like_sf"/>
</dbReference>
<comment type="catalytic activity">
    <reaction evidence="1">
        <text>ATP + protein L-histidine = ADP + protein N-phospho-L-histidine.</text>
        <dbReference type="EC" id="2.7.13.3"/>
    </reaction>
</comment>
<keyword evidence="15" id="KW-0547">Nucleotide-binding</keyword>
<feature type="domain" description="HAMP" evidence="14">
    <location>
        <begin position="184"/>
        <end position="236"/>
    </location>
</feature>
<evidence type="ECO:0000256" key="6">
    <source>
        <dbReference type="ARBA" id="ARBA00022679"/>
    </source>
</evidence>
<keyword evidence="6" id="KW-0808">Transferase</keyword>
<evidence type="ECO:0000256" key="11">
    <source>
        <dbReference type="ARBA" id="ARBA00023136"/>
    </source>
</evidence>
<dbReference type="PANTHER" id="PTHR45436:SF5">
    <property type="entry name" value="SENSOR HISTIDINE KINASE TRCS"/>
    <property type="match status" value="1"/>
</dbReference>
<dbReference type="CDD" id="cd00082">
    <property type="entry name" value="HisKA"/>
    <property type="match status" value="1"/>
</dbReference>